<evidence type="ECO:0000313" key="3">
    <source>
        <dbReference type="Proteomes" id="UP000093962"/>
    </source>
</evidence>
<accession>A0A1A0M637</accession>
<name>A0A1A0M637_MYCMU</name>
<dbReference type="AlphaFoldDB" id="A0A1A0M637"/>
<feature type="signal peptide" evidence="1">
    <location>
        <begin position="1"/>
        <end position="37"/>
    </location>
</feature>
<gene>
    <name evidence="2" type="ORF">A5642_29010</name>
</gene>
<dbReference type="Proteomes" id="UP000093962">
    <property type="component" value="Unassembled WGS sequence"/>
</dbReference>
<protein>
    <recommendedName>
        <fullName evidence="4">PASTA domain-containing protein</fullName>
    </recommendedName>
</protein>
<reference evidence="2 3" key="1">
    <citation type="submission" date="2016-06" db="EMBL/GenBank/DDBJ databases">
        <authorList>
            <person name="Kjaerup R.B."/>
            <person name="Dalgaard T.S."/>
            <person name="Juul-Madsen H.R."/>
        </authorList>
    </citation>
    <scope>NUCLEOTIDE SEQUENCE [LARGE SCALE GENOMIC DNA]</scope>
    <source>
        <strain evidence="2 3">1199456.5</strain>
    </source>
</reference>
<sequence length="121" mass="12473">MHIMSNATNTLSLRKITRWAVVIGGAALTLAAAPNAAANSQILPTPGDGPASIAVQQLQAAGYDVSINWLEGHPNVPLSECKVASISGLKVTVTASDVMMMTMEPGGLNTVYVDIACPNAK</sequence>
<evidence type="ECO:0000313" key="2">
    <source>
        <dbReference type="EMBL" id="OBA80855.1"/>
    </source>
</evidence>
<evidence type="ECO:0000256" key="1">
    <source>
        <dbReference type="SAM" id="SignalP"/>
    </source>
</evidence>
<organism evidence="2 3">
    <name type="scientific">Mycolicibacterium mucogenicum</name>
    <name type="common">Mycobacterium mucogenicum</name>
    <dbReference type="NCBI Taxonomy" id="56689"/>
    <lineage>
        <taxon>Bacteria</taxon>
        <taxon>Bacillati</taxon>
        <taxon>Actinomycetota</taxon>
        <taxon>Actinomycetes</taxon>
        <taxon>Mycobacteriales</taxon>
        <taxon>Mycobacteriaceae</taxon>
        <taxon>Mycolicibacterium</taxon>
    </lineage>
</organism>
<dbReference type="EMBL" id="LZSF01000241">
    <property type="protein sequence ID" value="OBA80855.1"/>
    <property type="molecule type" value="Genomic_DNA"/>
</dbReference>
<proteinExistence type="predicted"/>
<feature type="chain" id="PRO_5038492003" description="PASTA domain-containing protein" evidence="1">
    <location>
        <begin position="38"/>
        <end position="121"/>
    </location>
</feature>
<evidence type="ECO:0008006" key="4">
    <source>
        <dbReference type="Google" id="ProtNLM"/>
    </source>
</evidence>
<comment type="caution">
    <text evidence="2">The sequence shown here is derived from an EMBL/GenBank/DDBJ whole genome shotgun (WGS) entry which is preliminary data.</text>
</comment>
<keyword evidence="1" id="KW-0732">Signal</keyword>